<comment type="similarity">
    <text evidence="1 6">Belongs to the thiolase-like superfamily. Thiolase family.</text>
</comment>
<accession>A0ABS2Q895</accession>
<feature type="domain" description="Thiolase C-terminal" evidence="8">
    <location>
        <begin position="270"/>
        <end position="390"/>
    </location>
</feature>
<dbReference type="EMBL" id="JAFBEV010000010">
    <property type="protein sequence ID" value="MBM7657973.1"/>
    <property type="molecule type" value="Genomic_DNA"/>
</dbReference>
<dbReference type="PIRSF" id="PIRSF000429">
    <property type="entry name" value="Ac-CoA_Ac_transf"/>
    <property type="match status" value="1"/>
</dbReference>
<dbReference type="RefSeq" id="WP_205006373.1">
    <property type="nucleotide sequence ID" value="NZ_CBCRXA010000010.1"/>
</dbReference>
<dbReference type="CDD" id="cd00751">
    <property type="entry name" value="thiolase"/>
    <property type="match status" value="1"/>
</dbReference>
<keyword evidence="3 6" id="KW-0808">Transferase</keyword>
<dbReference type="PANTHER" id="PTHR18919:SF107">
    <property type="entry name" value="ACETYL-COA ACETYLTRANSFERASE, CYTOSOLIC"/>
    <property type="match status" value="1"/>
</dbReference>
<dbReference type="EC" id="2.3.1.9" evidence="2"/>
<name>A0ABS2Q895_9BACL</name>
<evidence type="ECO:0000256" key="3">
    <source>
        <dbReference type="ARBA" id="ARBA00022679"/>
    </source>
</evidence>
<dbReference type="PROSITE" id="PS00737">
    <property type="entry name" value="THIOLASE_2"/>
    <property type="match status" value="1"/>
</dbReference>
<dbReference type="InterPro" id="IPR020613">
    <property type="entry name" value="Thiolase_CS"/>
</dbReference>
<dbReference type="SUPFAM" id="SSF53901">
    <property type="entry name" value="Thiolase-like"/>
    <property type="match status" value="2"/>
</dbReference>
<keyword evidence="10" id="KW-1185">Reference proteome</keyword>
<dbReference type="InterPro" id="IPR016039">
    <property type="entry name" value="Thiolase-like"/>
</dbReference>
<dbReference type="InterPro" id="IPR020617">
    <property type="entry name" value="Thiolase_C"/>
</dbReference>
<dbReference type="GO" id="GO:0003985">
    <property type="term" value="F:acetyl-CoA C-acetyltransferase activity"/>
    <property type="evidence" value="ECO:0007669"/>
    <property type="project" value="UniProtKB-EC"/>
</dbReference>
<feature type="domain" description="Thiolase N-terminal" evidence="7">
    <location>
        <begin position="5"/>
        <end position="261"/>
    </location>
</feature>
<dbReference type="PROSITE" id="PS00099">
    <property type="entry name" value="THIOLASE_3"/>
    <property type="match status" value="1"/>
</dbReference>
<evidence type="ECO:0000256" key="2">
    <source>
        <dbReference type="ARBA" id="ARBA00012705"/>
    </source>
</evidence>
<comment type="caution">
    <text evidence="9">The sequence shown here is derived from an EMBL/GenBank/DDBJ whole genome shotgun (WGS) entry which is preliminary data.</text>
</comment>
<evidence type="ECO:0000256" key="5">
    <source>
        <dbReference type="ARBA" id="ARBA00030755"/>
    </source>
</evidence>
<dbReference type="PANTHER" id="PTHR18919">
    <property type="entry name" value="ACETYL-COA C-ACYLTRANSFERASE"/>
    <property type="match status" value="1"/>
</dbReference>
<protein>
    <recommendedName>
        <fullName evidence="2">acetyl-CoA C-acetyltransferase</fullName>
        <ecNumber evidence="2">2.3.1.9</ecNumber>
    </recommendedName>
    <alternativeName>
        <fullName evidence="5">Acetoacetyl-CoA thiolase</fullName>
    </alternativeName>
</protein>
<dbReference type="InterPro" id="IPR020616">
    <property type="entry name" value="Thiolase_N"/>
</dbReference>
<dbReference type="Proteomes" id="UP000823201">
    <property type="component" value="Unassembled WGS sequence"/>
</dbReference>
<evidence type="ECO:0000259" key="7">
    <source>
        <dbReference type="Pfam" id="PF00108"/>
    </source>
</evidence>
<keyword evidence="4 6" id="KW-0012">Acyltransferase</keyword>
<dbReference type="InterPro" id="IPR020615">
    <property type="entry name" value="Thiolase_acyl_enz_int_AS"/>
</dbReference>
<evidence type="ECO:0000259" key="8">
    <source>
        <dbReference type="Pfam" id="PF02803"/>
    </source>
</evidence>
<evidence type="ECO:0000256" key="6">
    <source>
        <dbReference type="RuleBase" id="RU003557"/>
    </source>
</evidence>
<sequence length="392" mass="41195">MQEAVIVSAARTPIGSFGGALSKLSAVTLGTCAAKEAIKRAGIKSEQIEETIIGNILSAGLGQNIARQVSLQSGVSTTAPALSINMLCGSGLRAVILAAQAVETGEAELVLAGGTESMSRAPYLLDKYRWGGRMGDGAIEDSMVKDALTDAFHQYHMGITAENMAERWTISRERQDAFALNSQQKTEAAQRNGWFDAEIVPVEVPEKKQKKWVRIDEHPRAGLSLATLGKLRPAFKDNGTVTVGNASGINDGAAMLVVASRRKAEELGLPILAAIRSYANVGVDPAIMGYGPVPAMRKALTKQGLSPRDIDLFEINEAFAAQSLVVLDQLELDPDKVNCQGGAIALGHPVGASGARILVTLLYSMRRTGASRGAAALCVGGGQGTAMIVEQS</sequence>
<reference evidence="9 10" key="1">
    <citation type="submission" date="2021-01" db="EMBL/GenBank/DDBJ databases">
        <title>Genomic Encyclopedia of Type Strains, Phase IV (KMG-IV): sequencing the most valuable type-strain genomes for metagenomic binning, comparative biology and taxonomic classification.</title>
        <authorList>
            <person name="Goeker M."/>
        </authorList>
    </citation>
    <scope>NUCLEOTIDE SEQUENCE [LARGE SCALE GENOMIC DNA]</scope>
    <source>
        <strain evidence="9 10">DSM 100968</strain>
    </source>
</reference>
<dbReference type="InterPro" id="IPR020610">
    <property type="entry name" value="Thiolase_AS"/>
</dbReference>
<evidence type="ECO:0000256" key="1">
    <source>
        <dbReference type="ARBA" id="ARBA00010982"/>
    </source>
</evidence>
<gene>
    <name evidence="9" type="ORF">JOC27_001424</name>
</gene>
<dbReference type="Pfam" id="PF00108">
    <property type="entry name" value="Thiolase_N"/>
    <property type="match status" value="1"/>
</dbReference>
<dbReference type="Gene3D" id="3.40.47.10">
    <property type="match status" value="2"/>
</dbReference>
<dbReference type="Pfam" id="PF02803">
    <property type="entry name" value="Thiolase_C"/>
    <property type="match status" value="1"/>
</dbReference>
<dbReference type="NCBIfam" id="TIGR01930">
    <property type="entry name" value="AcCoA-C-Actrans"/>
    <property type="match status" value="1"/>
</dbReference>
<evidence type="ECO:0000256" key="4">
    <source>
        <dbReference type="ARBA" id="ARBA00023315"/>
    </source>
</evidence>
<dbReference type="PROSITE" id="PS00098">
    <property type="entry name" value="THIOLASE_1"/>
    <property type="match status" value="1"/>
</dbReference>
<proteinExistence type="inferred from homology"/>
<evidence type="ECO:0000313" key="10">
    <source>
        <dbReference type="Proteomes" id="UP000823201"/>
    </source>
</evidence>
<evidence type="ECO:0000313" key="9">
    <source>
        <dbReference type="EMBL" id="MBM7657973.1"/>
    </source>
</evidence>
<organism evidence="9 10">
    <name type="scientific">Sporolactobacillus spathodeae</name>
    <dbReference type="NCBI Taxonomy" id="1465502"/>
    <lineage>
        <taxon>Bacteria</taxon>
        <taxon>Bacillati</taxon>
        <taxon>Bacillota</taxon>
        <taxon>Bacilli</taxon>
        <taxon>Bacillales</taxon>
        <taxon>Sporolactobacillaceae</taxon>
        <taxon>Sporolactobacillus</taxon>
    </lineage>
</organism>
<dbReference type="InterPro" id="IPR002155">
    <property type="entry name" value="Thiolase"/>
</dbReference>